<organism evidence="3 4">
    <name type="scientific">Vibrio anguillarum</name>
    <name type="common">Listonella anguillarum</name>
    <dbReference type="NCBI Taxonomy" id="55601"/>
    <lineage>
        <taxon>Bacteria</taxon>
        <taxon>Pseudomonadati</taxon>
        <taxon>Pseudomonadota</taxon>
        <taxon>Gammaproteobacteria</taxon>
        <taxon>Vibrionales</taxon>
        <taxon>Vibrionaceae</taxon>
        <taxon>Vibrio</taxon>
    </lineage>
</organism>
<dbReference type="Gene3D" id="1.10.443.10">
    <property type="entry name" value="Intergrase catalytic core"/>
    <property type="match status" value="1"/>
</dbReference>
<evidence type="ECO:0000256" key="1">
    <source>
        <dbReference type="ARBA" id="ARBA00023172"/>
    </source>
</evidence>
<feature type="coiled-coil region" evidence="2">
    <location>
        <begin position="158"/>
        <end position="192"/>
    </location>
</feature>
<comment type="caution">
    <text evidence="3">The sequence shown here is derived from an EMBL/GenBank/DDBJ whole genome shotgun (WGS) entry which is preliminary data.</text>
</comment>
<sequence>MAVKSLRGILFMYKVEKCGDQFWCILDVQTTMPPLLSFRWLESELKEKALGTQKSYMDSVKLFYDFWLQKHGVSLDYSFYRTEYQDLETMIVELDAFWDFLMADKQITNITALPSSFNATEETNRKKRTAAKHCGVVCNFIKFLNSTYISASYIDEDRNTLRRLRAETKSRLDEAREKFNKFNKSAAKASNNFDDLKSLTEEQYEDFFKVLLPDVMKPLKNDKTGVIEWEMIKQNPLNPIVTYEVQMRNYLLTNLLVKYGLRIGESLLLRKNSFKKSRTVENSWIMSVRNLTDDALDDSAIEDERNNKPQIKTKFSNRHIHITADDYKNLMTYYRFIRSPEAKHEFIFSASTSPFKPSSYSTVMTQFKVVTESFKKHFPEHFEPEYAESITKSISPHWLRHTWAFGTMENLYDKLKQEFIEAGAVNIKGIMAEVRDELRTLGGWSLKSTMPSKYAKRFEMRKANETLMRVYNSHKTNVTLYEFDEELPW</sequence>
<dbReference type="CDD" id="cd00397">
    <property type="entry name" value="DNA_BRE_C"/>
    <property type="match status" value="1"/>
</dbReference>
<dbReference type="GO" id="GO:0006310">
    <property type="term" value="P:DNA recombination"/>
    <property type="evidence" value="ECO:0007669"/>
    <property type="project" value="UniProtKB-KW"/>
</dbReference>
<accession>A0ABD4KML5</accession>
<evidence type="ECO:0000313" key="3">
    <source>
        <dbReference type="EMBL" id="MBF4272580.1"/>
    </source>
</evidence>
<keyword evidence="2" id="KW-0175">Coiled coil</keyword>
<keyword evidence="1" id="KW-0233">DNA recombination</keyword>
<name>A0ABD4KML5_VIBAN</name>
<evidence type="ECO:0000313" key="4">
    <source>
        <dbReference type="Proteomes" id="UP000722957"/>
    </source>
</evidence>
<dbReference type="InterPro" id="IPR011010">
    <property type="entry name" value="DNA_brk_join_enz"/>
</dbReference>
<dbReference type="Proteomes" id="UP000722957">
    <property type="component" value="Unassembled WGS sequence"/>
</dbReference>
<dbReference type="SUPFAM" id="SSF56349">
    <property type="entry name" value="DNA breaking-rejoining enzymes"/>
    <property type="match status" value="1"/>
</dbReference>
<proteinExistence type="predicted"/>
<gene>
    <name evidence="3" type="ORF">EAY07_11095</name>
</gene>
<protein>
    <submittedName>
        <fullName evidence="3">Site-specific integrase</fullName>
    </submittedName>
</protein>
<reference evidence="3 4" key="1">
    <citation type="journal article" date="2021" name="PeerJ">
        <title>Analysis of 44 Vibrio anguillarum genomes reveals high genetic diversity.</title>
        <authorList>
            <person name="Hansen M.J."/>
            <person name="Dalsgaard I."/>
        </authorList>
    </citation>
    <scope>NUCLEOTIDE SEQUENCE [LARGE SCALE GENOMIC DNA]</scope>
    <source>
        <strain evidence="3 4">17-16730-2A</strain>
    </source>
</reference>
<dbReference type="EMBL" id="RDOM01000027">
    <property type="protein sequence ID" value="MBF4272580.1"/>
    <property type="molecule type" value="Genomic_DNA"/>
</dbReference>
<evidence type="ECO:0000256" key="2">
    <source>
        <dbReference type="SAM" id="Coils"/>
    </source>
</evidence>
<dbReference type="InterPro" id="IPR013762">
    <property type="entry name" value="Integrase-like_cat_sf"/>
</dbReference>
<dbReference type="AlphaFoldDB" id="A0ABD4KML5"/>